<evidence type="ECO:0000313" key="3">
    <source>
        <dbReference type="Proteomes" id="UP000258309"/>
    </source>
</evidence>
<dbReference type="Pfam" id="PF09995">
    <property type="entry name" value="MPAB_Lcp_cat"/>
    <property type="match status" value="1"/>
</dbReference>
<evidence type="ECO:0000313" key="2">
    <source>
        <dbReference type="EMBL" id="RFU30027.1"/>
    </source>
</evidence>
<dbReference type="EMBL" id="NCSJ02000111">
    <property type="protein sequence ID" value="RFU30027.1"/>
    <property type="molecule type" value="Genomic_DNA"/>
</dbReference>
<name>A0A3E2H9Q0_SCYLI</name>
<accession>A0A3E2H9Q0</accession>
<dbReference type="InterPro" id="IPR046366">
    <property type="entry name" value="MPAB"/>
</dbReference>
<sequence>MQKKFNYPNRASLSKMTNVDAQAILRYVSELEFPKLVTTSLQFALFKTYGIPTISHLLVATREFSTPENATKRYADTGVLIGEFASHHPQSERAIKAIARMNYIHSRYQNAGKISNDDMLYTLSVFITEPVAWVERYEWRPMNEMEICAFSTFWKSIGDSMGIDYKDLQHSEWRDGIEFYEDIKSWAKDYENKYMVPAVTNKKTADELTPVLLFYVPHILKPAAANVVGVLMGDLLRRAMMYPTPSKSYFRLVHVIFETRRFFLRYLSLPRPSFMRVRNIDDKPDPQTGRFFYKDYQVHPFYNKPGFWNRWGPDAWLVWILGGDLPGSKGDRYIPQGYKFEEVGPSSMKNKGMRETKAFEEKIASERPVGCPFAVMR</sequence>
<reference evidence="2 3" key="1">
    <citation type="submission" date="2018-05" db="EMBL/GenBank/DDBJ databases">
        <title>Draft genome sequence of Scytalidium lignicola DSM 105466, a ubiquitous saprotrophic fungus.</title>
        <authorList>
            <person name="Buettner E."/>
            <person name="Gebauer A.M."/>
            <person name="Hofrichter M."/>
            <person name="Liers C."/>
            <person name="Kellner H."/>
        </authorList>
    </citation>
    <scope>NUCLEOTIDE SEQUENCE [LARGE SCALE GENOMIC DNA]</scope>
    <source>
        <strain evidence="2 3">DSM 105466</strain>
    </source>
</reference>
<feature type="non-terminal residue" evidence="2">
    <location>
        <position position="377"/>
    </location>
</feature>
<dbReference type="STRING" id="5539.A0A3E2H9Q0"/>
<dbReference type="AlphaFoldDB" id="A0A3E2H9Q0"/>
<keyword evidence="3" id="KW-1185">Reference proteome</keyword>
<dbReference type="PANTHER" id="PTHR36124">
    <property type="match status" value="1"/>
</dbReference>
<organism evidence="2 3">
    <name type="scientific">Scytalidium lignicola</name>
    <name type="common">Hyphomycete</name>
    <dbReference type="NCBI Taxonomy" id="5539"/>
    <lineage>
        <taxon>Eukaryota</taxon>
        <taxon>Fungi</taxon>
        <taxon>Dikarya</taxon>
        <taxon>Ascomycota</taxon>
        <taxon>Pezizomycotina</taxon>
        <taxon>Leotiomycetes</taxon>
        <taxon>Leotiomycetes incertae sedis</taxon>
        <taxon>Scytalidium</taxon>
    </lineage>
</organism>
<dbReference type="PANTHER" id="PTHR36124:SF1">
    <property type="entry name" value="ER-BOUND OXYGENASE MPAB_MPAB'_RUBBER OXYGENASE CATALYTIC DOMAIN-CONTAINING PROTEIN"/>
    <property type="match status" value="1"/>
</dbReference>
<feature type="domain" description="ER-bound oxygenase mpaB/mpaB'/Rubber oxygenase catalytic" evidence="1">
    <location>
        <begin position="62"/>
        <end position="247"/>
    </location>
</feature>
<comment type="caution">
    <text evidence="2">The sequence shown here is derived from an EMBL/GenBank/DDBJ whole genome shotgun (WGS) entry which is preliminary data.</text>
</comment>
<gene>
    <name evidence="2" type="ORF">B7463_g6329</name>
</gene>
<evidence type="ECO:0000259" key="1">
    <source>
        <dbReference type="Pfam" id="PF09995"/>
    </source>
</evidence>
<protein>
    <recommendedName>
        <fullName evidence="1">ER-bound oxygenase mpaB/mpaB'/Rubber oxygenase catalytic domain-containing protein</fullName>
    </recommendedName>
</protein>
<dbReference type="OMA" id="TIMQTEF"/>
<proteinExistence type="predicted"/>
<dbReference type="GO" id="GO:0016491">
    <property type="term" value="F:oxidoreductase activity"/>
    <property type="evidence" value="ECO:0007669"/>
    <property type="project" value="InterPro"/>
</dbReference>
<dbReference type="Proteomes" id="UP000258309">
    <property type="component" value="Unassembled WGS sequence"/>
</dbReference>
<dbReference type="InterPro" id="IPR018713">
    <property type="entry name" value="MPAB/Lcp_cat_dom"/>
</dbReference>
<feature type="non-terminal residue" evidence="2">
    <location>
        <position position="1"/>
    </location>
</feature>
<dbReference type="OrthoDB" id="545169at2759"/>